<dbReference type="Gene3D" id="3.30.70.270">
    <property type="match status" value="1"/>
</dbReference>
<organism evidence="3 4">
    <name type="scientific">Herbaspirillum rubrisubalbicans Os34</name>
    <dbReference type="NCBI Taxonomy" id="1235827"/>
    <lineage>
        <taxon>Bacteria</taxon>
        <taxon>Pseudomonadati</taxon>
        <taxon>Pseudomonadota</taxon>
        <taxon>Betaproteobacteria</taxon>
        <taxon>Burkholderiales</taxon>
        <taxon>Oxalobacteraceae</taxon>
        <taxon>Herbaspirillum</taxon>
    </lineage>
</organism>
<protein>
    <submittedName>
        <fullName evidence="3">Maturase</fullName>
    </submittedName>
</protein>
<evidence type="ECO:0000256" key="1">
    <source>
        <dbReference type="ARBA" id="ARBA00034120"/>
    </source>
</evidence>
<evidence type="ECO:0000313" key="4">
    <source>
        <dbReference type="Proteomes" id="UP000501648"/>
    </source>
</evidence>
<dbReference type="SUPFAM" id="SSF56672">
    <property type="entry name" value="DNA/RNA polymerases"/>
    <property type="match status" value="1"/>
</dbReference>
<dbReference type="InterPro" id="IPR043502">
    <property type="entry name" value="DNA/RNA_pol_sf"/>
</dbReference>
<dbReference type="InterPro" id="IPR051083">
    <property type="entry name" value="GrpII_Intron_Splice-Mob/Def"/>
</dbReference>
<proteinExistence type="inferred from homology"/>
<dbReference type="Proteomes" id="UP000501648">
    <property type="component" value="Chromosome"/>
</dbReference>
<evidence type="ECO:0000259" key="2">
    <source>
        <dbReference type="PROSITE" id="PS50878"/>
    </source>
</evidence>
<sequence>MNGEYFEEVFSPQALLEVFNDRYRKSAGKGVDRLNGFQFDRRAVHELATASQKILSGSFRFSPYLEVLKLKGRGKAPRIIGIPTIRDRVVLHQLNKYLAAQFPDCVPRNIAAVYVRDIAADLQTLPQKKTWICTTDIKTFYDHIQRDRLLRVLAKKISSEPALRLVEHALQTPIVPKNAQRASHRVYKTDRGVPQGLAISNILAAIYMQIVDEAMAGYGVRYHRYVDDVLMYGPRENVYKAFDTLKRRLRLRGLDLHSLRSGKSQICRATEAFGYLGYVFNGTHITIRDQTIERFLQSIASKFSDYQHNKQRRLERFKYLDDQRMKEIFLLELNERISGAVKEDRRYGWIAYFNQITDLALLHKLDDIIKKFFRRLNEFKNQPPAELKTLVRSYWEIKYRPKDGYVRDYDVFTSIAEKLKFLVERGRAAQDEKLSEPEIEARFEKYVRHNLAAMHADEGDIYR</sequence>
<comment type="similarity">
    <text evidence="1">Belongs to the bacterial reverse transcriptase family.</text>
</comment>
<reference evidence="3 4" key="1">
    <citation type="journal article" date="2012" name="J. Bacteriol.">
        <title>Genome sequence of the pathogenic Herbaspirillum seropedicae strain Os34, isolated from rice roots.</title>
        <authorList>
            <person name="Ye W."/>
            <person name="Ye S."/>
            <person name="Liu J."/>
            <person name="Chang S."/>
            <person name="Chen M."/>
            <person name="Zhu B."/>
            <person name="Guo L."/>
            <person name="An Q."/>
        </authorList>
    </citation>
    <scope>NUCLEOTIDE SEQUENCE [LARGE SCALE GENOMIC DNA]</scope>
    <source>
        <strain evidence="3 4">Os34</strain>
    </source>
</reference>
<dbReference type="AlphaFoldDB" id="A0A6M3ZJG2"/>
<accession>A0A6M3ZJG2</accession>
<dbReference type="InterPro" id="IPR043128">
    <property type="entry name" value="Rev_trsase/Diguanyl_cyclase"/>
</dbReference>
<dbReference type="PANTHER" id="PTHR34047:SF8">
    <property type="entry name" value="PROTEIN YKFC"/>
    <property type="match status" value="1"/>
</dbReference>
<dbReference type="PANTHER" id="PTHR34047">
    <property type="entry name" value="NUCLEAR INTRON MATURASE 1, MITOCHONDRIAL-RELATED"/>
    <property type="match status" value="1"/>
</dbReference>
<dbReference type="PROSITE" id="PS50878">
    <property type="entry name" value="RT_POL"/>
    <property type="match status" value="1"/>
</dbReference>
<dbReference type="EMBL" id="CP008956">
    <property type="protein sequence ID" value="QJP98775.1"/>
    <property type="molecule type" value="Genomic_DNA"/>
</dbReference>
<evidence type="ECO:0000313" key="3">
    <source>
        <dbReference type="EMBL" id="QJP98775.1"/>
    </source>
</evidence>
<name>A0A6M3ZJG2_9BURK</name>
<dbReference type="InterPro" id="IPR000477">
    <property type="entry name" value="RT_dom"/>
</dbReference>
<dbReference type="Pfam" id="PF00078">
    <property type="entry name" value="RVT_1"/>
    <property type="match status" value="1"/>
</dbReference>
<feature type="domain" description="Reverse transcriptase" evidence="2">
    <location>
        <begin position="1"/>
        <end position="280"/>
    </location>
</feature>
<dbReference type="RefSeq" id="WP_017455044.1">
    <property type="nucleotide sequence ID" value="NZ_CP008956.1"/>
</dbReference>
<gene>
    <name evidence="3" type="ORF">C798_00565</name>
</gene>